<dbReference type="Gene3D" id="2.40.110.10">
    <property type="entry name" value="Butyryl-CoA Dehydrogenase, subunit A, domain 2"/>
    <property type="match status" value="1"/>
</dbReference>
<comment type="cofactor">
    <cofactor evidence="1 5">
        <name>FAD</name>
        <dbReference type="ChEBI" id="CHEBI:57692"/>
    </cofactor>
</comment>
<dbReference type="PANTHER" id="PTHR43884">
    <property type="entry name" value="ACYL-COA DEHYDROGENASE"/>
    <property type="match status" value="1"/>
</dbReference>
<dbReference type="EMBL" id="JAGEOJ010000008">
    <property type="protein sequence ID" value="MBO2449754.1"/>
    <property type="molecule type" value="Genomic_DNA"/>
</dbReference>
<feature type="domain" description="Acyl-CoA oxidase/dehydrogenase middle" evidence="7">
    <location>
        <begin position="121"/>
        <end position="213"/>
    </location>
</feature>
<accession>A0A939T5N8</accession>
<name>A0A939T5N8_9ACTN</name>
<dbReference type="Gene3D" id="1.20.140.10">
    <property type="entry name" value="Butyryl-CoA Dehydrogenase, subunit A, domain 3"/>
    <property type="match status" value="1"/>
</dbReference>
<dbReference type="InterPro" id="IPR013786">
    <property type="entry name" value="AcylCoA_DH/ox_N"/>
</dbReference>
<evidence type="ECO:0000259" key="6">
    <source>
        <dbReference type="Pfam" id="PF00441"/>
    </source>
</evidence>
<dbReference type="SUPFAM" id="SSF47203">
    <property type="entry name" value="Acyl-CoA dehydrogenase C-terminal domain-like"/>
    <property type="match status" value="1"/>
</dbReference>
<keyword evidence="10" id="KW-1185">Reference proteome</keyword>
<dbReference type="GO" id="GO:0050660">
    <property type="term" value="F:flavin adenine dinucleotide binding"/>
    <property type="evidence" value="ECO:0007669"/>
    <property type="project" value="InterPro"/>
</dbReference>
<evidence type="ECO:0000256" key="3">
    <source>
        <dbReference type="ARBA" id="ARBA00022630"/>
    </source>
</evidence>
<organism evidence="9 10">
    <name type="scientific">Actinomadura barringtoniae</name>
    <dbReference type="NCBI Taxonomy" id="1427535"/>
    <lineage>
        <taxon>Bacteria</taxon>
        <taxon>Bacillati</taxon>
        <taxon>Actinomycetota</taxon>
        <taxon>Actinomycetes</taxon>
        <taxon>Streptosporangiales</taxon>
        <taxon>Thermomonosporaceae</taxon>
        <taxon>Actinomadura</taxon>
    </lineage>
</organism>
<evidence type="ECO:0000256" key="4">
    <source>
        <dbReference type="ARBA" id="ARBA00022827"/>
    </source>
</evidence>
<dbReference type="InterPro" id="IPR037069">
    <property type="entry name" value="AcylCoA_DH/ox_N_sf"/>
</dbReference>
<sequence>MDFSFTPDQERYAAQIRKFAEERVAPHYQEGDRTGEPRPGIWSELAEQGLLGLRVPAALGGRGADCVTTGLALEELARADFNACYAVLQAALIADVLASNGSEEQQARWLPGIASGEALVALCLTEPGHGSDAASIELAAEPAGDGRWLLNGVKTSIMLGAYATHGLVFARTGGPGARGVTAFYAALDDAHLTRTRGRDLGGRSAGRAELRFDGLPVGPEDIVGGEGLGFIQVMRGFDYSRALISLMCLAAAGQSIDEAHEHARSRQAFGGPLGRFQGVAFPLAEHATYLRAARLLAYEALWLKDTGSDPAVPANMAKAWAPRAAVEACHQALLTFGQLGWSEELPIAQRLRDVIGLEIGDGTQQVTRLVVARHLLGREYAP</sequence>
<evidence type="ECO:0000256" key="5">
    <source>
        <dbReference type="RuleBase" id="RU362125"/>
    </source>
</evidence>
<evidence type="ECO:0000256" key="2">
    <source>
        <dbReference type="ARBA" id="ARBA00009347"/>
    </source>
</evidence>
<dbReference type="InterPro" id="IPR006091">
    <property type="entry name" value="Acyl-CoA_Oxase/DH_mid-dom"/>
</dbReference>
<dbReference type="PANTHER" id="PTHR43884:SF12">
    <property type="entry name" value="ISOVALERYL-COA DEHYDROGENASE, MITOCHONDRIAL-RELATED"/>
    <property type="match status" value="1"/>
</dbReference>
<keyword evidence="4 5" id="KW-0274">FAD</keyword>
<dbReference type="SUPFAM" id="SSF56645">
    <property type="entry name" value="Acyl-CoA dehydrogenase NM domain-like"/>
    <property type="match status" value="1"/>
</dbReference>
<dbReference type="RefSeq" id="WP_208257620.1">
    <property type="nucleotide sequence ID" value="NZ_JAGEOJ010000008.1"/>
</dbReference>
<dbReference type="Gene3D" id="1.10.540.10">
    <property type="entry name" value="Acyl-CoA dehydrogenase/oxidase, N-terminal domain"/>
    <property type="match status" value="1"/>
</dbReference>
<keyword evidence="3 5" id="KW-0285">Flavoprotein</keyword>
<evidence type="ECO:0000259" key="7">
    <source>
        <dbReference type="Pfam" id="PF02770"/>
    </source>
</evidence>
<dbReference type="Pfam" id="PF02771">
    <property type="entry name" value="Acyl-CoA_dh_N"/>
    <property type="match status" value="1"/>
</dbReference>
<dbReference type="AlphaFoldDB" id="A0A939T5N8"/>
<reference evidence="9" key="1">
    <citation type="submission" date="2021-03" db="EMBL/GenBank/DDBJ databases">
        <authorList>
            <person name="Kanchanasin P."/>
            <person name="Saeng-In P."/>
            <person name="Phongsopitanun W."/>
            <person name="Yuki M."/>
            <person name="Kudo T."/>
            <person name="Ohkuma M."/>
            <person name="Tanasupawat S."/>
        </authorList>
    </citation>
    <scope>NUCLEOTIDE SEQUENCE</scope>
    <source>
        <strain evidence="9">GKU 128</strain>
    </source>
</reference>
<dbReference type="Pfam" id="PF00441">
    <property type="entry name" value="Acyl-CoA_dh_1"/>
    <property type="match status" value="1"/>
</dbReference>
<keyword evidence="5" id="KW-0560">Oxidoreductase</keyword>
<dbReference type="Proteomes" id="UP000669179">
    <property type="component" value="Unassembled WGS sequence"/>
</dbReference>
<evidence type="ECO:0000313" key="10">
    <source>
        <dbReference type="Proteomes" id="UP000669179"/>
    </source>
</evidence>
<evidence type="ECO:0000259" key="8">
    <source>
        <dbReference type="Pfam" id="PF02771"/>
    </source>
</evidence>
<comment type="caution">
    <text evidence="9">The sequence shown here is derived from an EMBL/GenBank/DDBJ whole genome shotgun (WGS) entry which is preliminary data.</text>
</comment>
<dbReference type="InterPro" id="IPR009075">
    <property type="entry name" value="AcylCo_DH/oxidase_C"/>
</dbReference>
<dbReference type="InterPro" id="IPR009100">
    <property type="entry name" value="AcylCoA_DH/oxidase_NM_dom_sf"/>
</dbReference>
<feature type="domain" description="Acyl-CoA dehydrogenase/oxidase C-terminal" evidence="6">
    <location>
        <begin position="229"/>
        <end position="376"/>
    </location>
</feature>
<gene>
    <name evidence="9" type="ORF">J4573_21820</name>
</gene>
<feature type="domain" description="Acyl-CoA dehydrogenase/oxidase N-terminal" evidence="8">
    <location>
        <begin position="6"/>
        <end position="117"/>
    </location>
</feature>
<proteinExistence type="inferred from homology"/>
<dbReference type="InterPro" id="IPR036250">
    <property type="entry name" value="AcylCo_DH-like_C"/>
</dbReference>
<protein>
    <submittedName>
        <fullName evidence="9">Acyl-CoA dehydrogenase family protein</fullName>
    </submittedName>
</protein>
<dbReference type="Pfam" id="PF02770">
    <property type="entry name" value="Acyl-CoA_dh_M"/>
    <property type="match status" value="1"/>
</dbReference>
<dbReference type="InterPro" id="IPR046373">
    <property type="entry name" value="Acyl-CoA_Oxase/DH_mid-dom_sf"/>
</dbReference>
<evidence type="ECO:0000256" key="1">
    <source>
        <dbReference type="ARBA" id="ARBA00001974"/>
    </source>
</evidence>
<comment type="similarity">
    <text evidence="2 5">Belongs to the acyl-CoA dehydrogenase family.</text>
</comment>
<dbReference type="GO" id="GO:0003995">
    <property type="term" value="F:acyl-CoA dehydrogenase activity"/>
    <property type="evidence" value="ECO:0007669"/>
    <property type="project" value="TreeGrafter"/>
</dbReference>
<evidence type="ECO:0000313" key="9">
    <source>
        <dbReference type="EMBL" id="MBO2449754.1"/>
    </source>
</evidence>